<dbReference type="InterPro" id="IPR044627">
    <property type="entry name" value="DHAR1/2/3/4"/>
</dbReference>
<dbReference type="Gene3D" id="3.40.30.10">
    <property type="entry name" value="Glutaredoxin"/>
    <property type="match status" value="1"/>
</dbReference>
<feature type="domain" description="GST C-terminal" evidence="4">
    <location>
        <begin position="100"/>
        <end position="249"/>
    </location>
</feature>
<dbReference type="CDD" id="cd00570">
    <property type="entry name" value="GST_N_family"/>
    <property type="match status" value="1"/>
</dbReference>
<dbReference type="Proteomes" id="UP001438707">
    <property type="component" value="Unassembled WGS sequence"/>
</dbReference>
<sequence length="254" mass="29182">MAFTTLRTLTRVPSSRSALAVAAEPLYDIYIKGAPVEGLVNEKGELGDCPFSQRTMMTMQEKNIPYKMMFIDEYRMQEIPWLDEVTEGARQIPFVQEKETGKWYHDSDFIVPYLEDKFPERKLGKPDECPQVGAELFKPAFFEYLVADGAEEKPKLDRLLKEFQGLDDWLGEKGTPYFGGEDVCATDLALSPRVKHIFVGGKAVKGFELPASFKNVHAWMERMQQRKSWGPAMPDESWMVKGWHKKREMLLADK</sequence>
<dbReference type="InterPro" id="IPR036249">
    <property type="entry name" value="Thioredoxin-like_sf"/>
</dbReference>
<name>A0AAW1RMJ7_9CHLO</name>
<comment type="caution">
    <text evidence="5">The sequence shown here is derived from an EMBL/GenBank/DDBJ whole genome shotgun (WGS) entry which is preliminary data.</text>
</comment>
<gene>
    <name evidence="5" type="ORF">WJX74_008888</name>
</gene>
<dbReference type="PANTHER" id="PTHR44420">
    <property type="entry name" value="GLUTATHIONE S-TRANSFERASE DHAR2-RELATED"/>
    <property type="match status" value="1"/>
</dbReference>
<proteinExistence type="inferred from homology"/>
<evidence type="ECO:0000313" key="5">
    <source>
        <dbReference type="EMBL" id="KAK9834740.1"/>
    </source>
</evidence>
<organism evidence="5 6">
    <name type="scientific">Apatococcus lobatus</name>
    <dbReference type="NCBI Taxonomy" id="904363"/>
    <lineage>
        <taxon>Eukaryota</taxon>
        <taxon>Viridiplantae</taxon>
        <taxon>Chlorophyta</taxon>
        <taxon>core chlorophytes</taxon>
        <taxon>Trebouxiophyceae</taxon>
        <taxon>Chlorellales</taxon>
        <taxon>Chlorellaceae</taxon>
        <taxon>Apatococcus</taxon>
    </lineage>
</organism>
<dbReference type="AlphaFoldDB" id="A0AAW1RMJ7"/>
<dbReference type="Gene3D" id="1.20.1050.10">
    <property type="match status" value="1"/>
</dbReference>
<evidence type="ECO:0000256" key="2">
    <source>
        <dbReference type="ARBA" id="ARBA00024194"/>
    </source>
</evidence>
<dbReference type="InterPro" id="IPR036282">
    <property type="entry name" value="Glutathione-S-Trfase_C_sf"/>
</dbReference>
<evidence type="ECO:0000313" key="6">
    <source>
        <dbReference type="Proteomes" id="UP001438707"/>
    </source>
</evidence>
<reference evidence="5 6" key="1">
    <citation type="journal article" date="2024" name="Nat. Commun.">
        <title>Phylogenomics reveals the evolutionary origins of lichenization in chlorophyte algae.</title>
        <authorList>
            <person name="Puginier C."/>
            <person name="Libourel C."/>
            <person name="Otte J."/>
            <person name="Skaloud P."/>
            <person name="Haon M."/>
            <person name="Grisel S."/>
            <person name="Petersen M."/>
            <person name="Berrin J.G."/>
            <person name="Delaux P.M."/>
            <person name="Dal Grande F."/>
            <person name="Keller J."/>
        </authorList>
    </citation>
    <scope>NUCLEOTIDE SEQUENCE [LARGE SCALE GENOMIC DNA]</scope>
    <source>
        <strain evidence="5 6">SAG 2145</strain>
    </source>
</reference>
<dbReference type="InterPro" id="IPR004045">
    <property type="entry name" value="Glutathione_S-Trfase_N"/>
</dbReference>
<dbReference type="SUPFAM" id="SSF47616">
    <property type="entry name" value="GST C-terminal domain-like"/>
    <property type="match status" value="1"/>
</dbReference>
<dbReference type="PROSITE" id="PS50405">
    <property type="entry name" value="GST_CTER"/>
    <property type="match status" value="1"/>
</dbReference>
<comment type="similarity">
    <text evidence="2">Belongs to the GST superfamily. DHAR family.</text>
</comment>
<keyword evidence="1" id="KW-0808">Transferase</keyword>
<dbReference type="PANTHER" id="PTHR44420:SF2">
    <property type="entry name" value="GLUTATHIONE S-TRANSFERASE DHAR2-RELATED"/>
    <property type="match status" value="1"/>
</dbReference>
<dbReference type="GO" id="GO:0045174">
    <property type="term" value="F:glutathione dehydrogenase (ascorbate) activity"/>
    <property type="evidence" value="ECO:0007669"/>
    <property type="project" value="UniProtKB-EC"/>
</dbReference>
<accession>A0AAW1RMJ7</accession>
<dbReference type="InterPro" id="IPR010987">
    <property type="entry name" value="Glutathione-S-Trfase_C-like"/>
</dbReference>
<evidence type="ECO:0000259" key="4">
    <source>
        <dbReference type="PROSITE" id="PS50405"/>
    </source>
</evidence>
<evidence type="ECO:0000256" key="3">
    <source>
        <dbReference type="ARBA" id="ARBA00049544"/>
    </source>
</evidence>
<dbReference type="EMBL" id="JALJOS010000009">
    <property type="protein sequence ID" value="KAK9834740.1"/>
    <property type="molecule type" value="Genomic_DNA"/>
</dbReference>
<protein>
    <recommendedName>
        <fullName evidence="4">GST C-terminal domain-containing protein</fullName>
    </recommendedName>
</protein>
<dbReference type="SUPFAM" id="SSF52833">
    <property type="entry name" value="Thioredoxin-like"/>
    <property type="match status" value="1"/>
</dbReference>
<comment type="catalytic activity">
    <reaction evidence="3">
        <text>L-dehydroascorbate + 2 glutathione = glutathione disulfide + L-ascorbate</text>
        <dbReference type="Rhea" id="RHEA:24424"/>
        <dbReference type="ChEBI" id="CHEBI:38290"/>
        <dbReference type="ChEBI" id="CHEBI:57925"/>
        <dbReference type="ChEBI" id="CHEBI:58297"/>
        <dbReference type="ChEBI" id="CHEBI:58539"/>
        <dbReference type="EC" id="1.8.5.1"/>
    </reaction>
</comment>
<dbReference type="GO" id="GO:0016740">
    <property type="term" value="F:transferase activity"/>
    <property type="evidence" value="ECO:0007669"/>
    <property type="project" value="UniProtKB-KW"/>
</dbReference>
<evidence type="ECO:0000256" key="1">
    <source>
        <dbReference type="ARBA" id="ARBA00022679"/>
    </source>
</evidence>
<dbReference type="Pfam" id="PF13409">
    <property type="entry name" value="GST_N_2"/>
    <property type="match status" value="1"/>
</dbReference>
<dbReference type="GO" id="GO:0033355">
    <property type="term" value="P:ascorbate glutathione cycle"/>
    <property type="evidence" value="ECO:0007669"/>
    <property type="project" value="InterPro"/>
</dbReference>
<keyword evidence="6" id="KW-1185">Reference proteome</keyword>